<sequence length="90" mass="11024">MSELPTKVKILETPEDIQERREQVLSRYSAFKEATEFRRHRLEQAKRYQFFKRDADELEGWILEKLQTYSNEDFKELSNLQVNCYLRDFT</sequence>
<reference evidence="1" key="1">
    <citation type="submission" date="2019-03" db="EMBL/GenBank/DDBJ databases">
        <title>Improved annotation for the trematode Fasciola hepatica.</title>
        <authorList>
            <person name="Choi Y.-J."/>
            <person name="Martin J."/>
            <person name="Mitreva M."/>
        </authorList>
    </citation>
    <scope>NUCLEOTIDE SEQUENCE [LARGE SCALE GENOMIC DNA]</scope>
</reference>
<accession>A0A4E0R0S1</accession>
<keyword evidence="2" id="KW-1185">Reference proteome</keyword>
<dbReference type="EMBL" id="JXXN02006231">
    <property type="protein sequence ID" value="THD19516.1"/>
    <property type="molecule type" value="Genomic_DNA"/>
</dbReference>
<dbReference type="Gene3D" id="1.20.5.170">
    <property type="match status" value="1"/>
</dbReference>
<evidence type="ECO:0000313" key="1">
    <source>
        <dbReference type="EMBL" id="THD19516.1"/>
    </source>
</evidence>
<name>A0A4E0R0S1_FASHE</name>
<comment type="caution">
    <text evidence="1">The sequence shown here is derived from an EMBL/GenBank/DDBJ whole genome shotgun (WGS) entry which is preliminary data.</text>
</comment>
<dbReference type="AlphaFoldDB" id="A0A4E0R0S1"/>
<dbReference type="Gene3D" id="1.20.58.60">
    <property type="match status" value="1"/>
</dbReference>
<evidence type="ECO:0000313" key="2">
    <source>
        <dbReference type="Proteomes" id="UP000230066"/>
    </source>
</evidence>
<gene>
    <name evidence="1" type="ORF">D915_009742</name>
</gene>
<dbReference type="SUPFAM" id="SSF46966">
    <property type="entry name" value="Spectrin repeat"/>
    <property type="match status" value="1"/>
</dbReference>
<dbReference type="Proteomes" id="UP000230066">
    <property type="component" value="Unassembled WGS sequence"/>
</dbReference>
<protein>
    <submittedName>
        <fullName evidence="1">Spna2 protein</fullName>
    </submittedName>
</protein>
<organism evidence="1 2">
    <name type="scientific">Fasciola hepatica</name>
    <name type="common">Liver fluke</name>
    <dbReference type="NCBI Taxonomy" id="6192"/>
    <lineage>
        <taxon>Eukaryota</taxon>
        <taxon>Metazoa</taxon>
        <taxon>Spiralia</taxon>
        <taxon>Lophotrochozoa</taxon>
        <taxon>Platyhelminthes</taxon>
        <taxon>Trematoda</taxon>
        <taxon>Digenea</taxon>
        <taxon>Plagiorchiida</taxon>
        <taxon>Echinostomata</taxon>
        <taxon>Echinostomatoidea</taxon>
        <taxon>Fasciolidae</taxon>
        <taxon>Fasciola</taxon>
    </lineage>
</organism>
<proteinExistence type="predicted"/>